<feature type="transmembrane region" description="Helical" evidence="1">
    <location>
        <begin position="20"/>
        <end position="38"/>
    </location>
</feature>
<evidence type="ECO:0000256" key="1">
    <source>
        <dbReference type="SAM" id="Phobius"/>
    </source>
</evidence>
<organism evidence="3 4">
    <name type="scientific">Candidatus Curtissbacteria bacterium RIFCSPHIGHO2_01_FULL_40_12</name>
    <dbReference type="NCBI Taxonomy" id="1797710"/>
    <lineage>
        <taxon>Bacteria</taxon>
        <taxon>Candidatus Curtissiibacteriota</taxon>
    </lineage>
</organism>
<dbReference type="Pfam" id="PF13231">
    <property type="entry name" value="PMT_2"/>
    <property type="match status" value="1"/>
</dbReference>
<sequence>MFLLTKKIKNKRSYMFCLKYGALLLLFVFAFLQFALILRHKSPYISDSYFYKHLFYQMRGDSYDQAREKVVSQLNIDQLDKIGKKIFGDEESYKYSYSFFTKRPLYPFLALLFNKLGFNEFLSFLTPVFLAYAGSILLSFYQFRLGLSYFQAIFALALLIAFYPFLDWSTYFLTDTIGFFFWLLQLIFAYKFVTAGTLKYLALYVISIGISLLNREQSILMLPLTVTLYLFVVIFKDSQILKNRLAILIKSTLAIVLFYLAITIIFNQRTIAESINYLQNDYAFFSKTFNLSETAGYLIKTIIFTHIVFLIDLARHHWWFTFVVLGLIGVTRMIIFSGKKQFINLLLLSSGLASYSFVFIYPVLSYRFFYPVVIMIVYFFVKFIFEFFEERQKLIK</sequence>
<dbReference type="EMBL" id="MFAY01000013">
    <property type="protein sequence ID" value="OGD89304.1"/>
    <property type="molecule type" value="Genomic_DNA"/>
</dbReference>
<keyword evidence="1" id="KW-0812">Transmembrane</keyword>
<keyword evidence="1" id="KW-1133">Transmembrane helix</keyword>
<dbReference type="AlphaFoldDB" id="A0A1F5GBV2"/>
<feature type="transmembrane region" description="Helical" evidence="1">
    <location>
        <begin position="147"/>
        <end position="165"/>
    </location>
</feature>
<evidence type="ECO:0000259" key="2">
    <source>
        <dbReference type="Pfam" id="PF13231"/>
    </source>
</evidence>
<name>A0A1F5GBV2_9BACT</name>
<protein>
    <recommendedName>
        <fullName evidence="2">Glycosyltransferase RgtA/B/C/D-like domain-containing protein</fullName>
    </recommendedName>
</protein>
<dbReference type="InterPro" id="IPR038731">
    <property type="entry name" value="RgtA/B/C-like"/>
</dbReference>
<feature type="transmembrane region" description="Helical" evidence="1">
    <location>
        <begin position="342"/>
        <end position="362"/>
    </location>
</feature>
<accession>A0A1F5GBV2</accession>
<reference evidence="3 4" key="1">
    <citation type="journal article" date="2016" name="Nat. Commun.">
        <title>Thousands of microbial genomes shed light on interconnected biogeochemical processes in an aquifer system.</title>
        <authorList>
            <person name="Anantharaman K."/>
            <person name="Brown C.T."/>
            <person name="Hug L.A."/>
            <person name="Sharon I."/>
            <person name="Castelle C.J."/>
            <person name="Probst A.J."/>
            <person name="Thomas B.C."/>
            <person name="Singh A."/>
            <person name="Wilkins M.J."/>
            <person name="Karaoz U."/>
            <person name="Brodie E.L."/>
            <person name="Williams K.H."/>
            <person name="Hubbard S.S."/>
            <person name="Banfield J.F."/>
        </authorList>
    </citation>
    <scope>NUCLEOTIDE SEQUENCE [LARGE SCALE GENOMIC DNA]</scope>
</reference>
<proteinExistence type="predicted"/>
<comment type="caution">
    <text evidence="3">The sequence shown here is derived from an EMBL/GenBank/DDBJ whole genome shotgun (WGS) entry which is preliminary data.</text>
</comment>
<feature type="domain" description="Glycosyltransferase RgtA/B/C/D-like" evidence="2">
    <location>
        <begin position="104"/>
        <end position="258"/>
    </location>
</feature>
<feature type="transmembrane region" description="Helical" evidence="1">
    <location>
        <begin position="318"/>
        <end position="335"/>
    </location>
</feature>
<feature type="transmembrane region" description="Helical" evidence="1">
    <location>
        <begin position="121"/>
        <end position="140"/>
    </location>
</feature>
<gene>
    <name evidence="3" type="ORF">A2693_00540</name>
</gene>
<feature type="transmembrane region" description="Helical" evidence="1">
    <location>
        <begin position="368"/>
        <end position="388"/>
    </location>
</feature>
<evidence type="ECO:0000313" key="3">
    <source>
        <dbReference type="EMBL" id="OGD89304.1"/>
    </source>
</evidence>
<feature type="transmembrane region" description="Helical" evidence="1">
    <location>
        <begin position="247"/>
        <end position="266"/>
    </location>
</feature>
<feature type="transmembrane region" description="Helical" evidence="1">
    <location>
        <begin position="171"/>
        <end position="190"/>
    </location>
</feature>
<evidence type="ECO:0000313" key="4">
    <source>
        <dbReference type="Proteomes" id="UP000178577"/>
    </source>
</evidence>
<dbReference type="Proteomes" id="UP000178577">
    <property type="component" value="Unassembled WGS sequence"/>
</dbReference>
<keyword evidence="1" id="KW-0472">Membrane</keyword>
<feature type="transmembrane region" description="Helical" evidence="1">
    <location>
        <begin position="219"/>
        <end position="235"/>
    </location>
</feature>